<dbReference type="Proteomes" id="UP001566331">
    <property type="component" value="Unassembled WGS sequence"/>
</dbReference>
<feature type="transmembrane region" description="Helical" evidence="8">
    <location>
        <begin position="226"/>
        <end position="244"/>
    </location>
</feature>
<feature type="domain" description="Glycosyltransferase RgtA/B/C/D-like" evidence="9">
    <location>
        <begin position="77"/>
        <end position="244"/>
    </location>
</feature>
<evidence type="ECO:0000313" key="11">
    <source>
        <dbReference type="Proteomes" id="UP001566331"/>
    </source>
</evidence>
<comment type="caution">
    <text evidence="10">The sequence shown here is derived from an EMBL/GenBank/DDBJ whole genome shotgun (WGS) entry which is preliminary data.</text>
</comment>
<evidence type="ECO:0000256" key="2">
    <source>
        <dbReference type="ARBA" id="ARBA00022475"/>
    </source>
</evidence>
<feature type="transmembrane region" description="Helical" evidence="8">
    <location>
        <begin position="325"/>
        <end position="344"/>
    </location>
</feature>
<feature type="transmembrane region" description="Helical" evidence="8">
    <location>
        <begin position="98"/>
        <end position="115"/>
    </location>
</feature>
<feature type="transmembrane region" description="Helical" evidence="8">
    <location>
        <begin position="181"/>
        <end position="214"/>
    </location>
</feature>
<evidence type="ECO:0000256" key="8">
    <source>
        <dbReference type="SAM" id="Phobius"/>
    </source>
</evidence>
<dbReference type="Pfam" id="PF13231">
    <property type="entry name" value="PMT_2"/>
    <property type="match status" value="1"/>
</dbReference>
<evidence type="ECO:0000256" key="7">
    <source>
        <dbReference type="ARBA" id="ARBA00023136"/>
    </source>
</evidence>
<evidence type="ECO:0000313" key="10">
    <source>
        <dbReference type="EMBL" id="MEZ0476345.1"/>
    </source>
</evidence>
<evidence type="ECO:0000256" key="4">
    <source>
        <dbReference type="ARBA" id="ARBA00022679"/>
    </source>
</evidence>
<keyword evidence="4 10" id="KW-0808">Transferase</keyword>
<evidence type="ECO:0000256" key="1">
    <source>
        <dbReference type="ARBA" id="ARBA00004651"/>
    </source>
</evidence>
<organism evidence="10 11">
    <name type="scientific">Luteimonas salinilitoris</name>
    <dbReference type="NCBI Taxonomy" id="3237697"/>
    <lineage>
        <taxon>Bacteria</taxon>
        <taxon>Pseudomonadati</taxon>
        <taxon>Pseudomonadota</taxon>
        <taxon>Gammaproteobacteria</taxon>
        <taxon>Lysobacterales</taxon>
        <taxon>Lysobacteraceae</taxon>
        <taxon>Luteimonas</taxon>
    </lineage>
</organism>
<name>A0ABV4HYB0_9GAMM</name>
<evidence type="ECO:0000256" key="3">
    <source>
        <dbReference type="ARBA" id="ARBA00022676"/>
    </source>
</evidence>
<feature type="transmembrane region" description="Helical" evidence="8">
    <location>
        <begin position="273"/>
        <end position="290"/>
    </location>
</feature>
<keyword evidence="7 8" id="KW-0472">Membrane</keyword>
<keyword evidence="5 8" id="KW-0812">Transmembrane</keyword>
<feature type="transmembrane region" description="Helical" evidence="8">
    <location>
        <begin position="302"/>
        <end position="319"/>
    </location>
</feature>
<dbReference type="PANTHER" id="PTHR33908">
    <property type="entry name" value="MANNOSYLTRANSFERASE YKCB-RELATED"/>
    <property type="match status" value="1"/>
</dbReference>
<comment type="subcellular location">
    <subcellularLocation>
        <location evidence="1">Cell membrane</location>
        <topology evidence="1">Multi-pass membrane protein</topology>
    </subcellularLocation>
</comment>
<protein>
    <submittedName>
        <fullName evidence="10">ArnT family glycosyltransferase</fullName>
        <ecNumber evidence="10">2.4.-.-</ecNumber>
    </submittedName>
</protein>
<dbReference type="RefSeq" id="WP_370565630.1">
    <property type="nucleotide sequence ID" value="NZ_JBFWIB010000020.1"/>
</dbReference>
<keyword evidence="3 10" id="KW-0328">Glycosyltransferase</keyword>
<dbReference type="GO" id="GO:0016757">
    <property type="term" value="F:glycosyltransferase activity"/>
    <property type="evidence" value="ECO:0007669"/>
    <property type="project" value="UniProtKB-KW"/>
</dbReference>
<keyword evidence="11" id="KW-1185">Reference proteome</keyword>
<dbReference type="InterPro" id="IPR038731">
    <property type="entry name" value="RgtA/B/C-like"/>
</dbReference>
<feature type="non-terminal residue" evidence="10">
    <location>
        <position position="1"/>
    </location>
</feature>
<dbReference type="EMBL" id="JBFWIC010000032">
    <property type="protein sequence ID" value="MEZ0476345.1"/>
    <property type="molecule type" value="Genomic_DNA"/>
</dbReference>
<sequence length="511" mass="55795">LLTNSESGRLKFGALRLRGLSNTAFFRKGNSLMRLSVFTISISFLAVHLAIAALVPLFDDETYYALWARDLALGYYDHPPMIAYMIRMGTNLFGETSLGIRLFPVIGFVASGYLVGDMARRMSGGAVGLPVLATTLYNLSLLVFALGSFATPDAPSTLFWVAALWAAIRATNTPPDTRSAMLWWVCTGLLIGFGGLSKFTNAFLAFGLLAYLIATLKGRAYLLTRLPYMTVVAAILPLLPYLFWNLQNDWLGLERQGARLVASGFSTRYLGEYAALLLLAPTPLVTWFAFRALKAPPKDSALLVWSSVPLLLYFAYHATHAPVQANWIVPLQALFAIPAAFGLAQAQSPRLWTKATLAIALLMSVGLVATAFNPVTPIGTTDNPPNQTRGWSATQDAITELLAETGATWIATTDYARTGSLALRFPQVRVWSVAQLQRYGFRGAFPTELCTAPGLLIERARRSETTSETAPSLFETVEATHAAIRTQDGVTLMRYHLTPVSRVKLPDLCPN</sequence>
<dbReference type="PANTHER" id="PTHR33908:SF11">
    <property type="entry name" value="MEMBRANE PROTEIN"/>
    <property type="match status" value="1"/>
</dbReference>
<keyword evidence="6 8" id="KW-1133">Transmembrane helix</keyword>
<feature type="transmembrane region" description="Helical" evidence="8">
    <location>
        <begin position="127"/>
        <end position="150"/>
    </location>
</feature>
<keyword evidence="2" id="KW-1003">Cell membrane</keyword>
<dbReference type="InterPro" id="IPR050297">
    <property type="entry name" value="LipidA_mod_glycosyltrf_83"/>
</dbReference>
<evidence type="ECO:0000256" key="6">
    <source>
        <dbReference type="ARBA" id="ARBA00022989"/>
    </source>
</evidence>
<feature type="transmembrane region" description="Helical" evidence="8">
    <location>
        <begin position="351"/>
        <end position="372"/>
    </location>
</feature>
<reference evidence="10 11" key="1">
    <citation type="submission" date="2024-07" db="EMBL/GenBank/DDBJ databases">
        <title>Luteimonas salilacus sp. nov., isolated from the shore soil of Salt Lake in Tibet of China.</title>
        <authorList>
            <person name="Zhang X."/>
            <person name="Li A."/>
        </authorList>
    </citation>
    <scope>NUCLEOTIDE SEQUENCE [LARGE SCALE GENOMIC DNA]</scope>
    <source>
        <strain evidence="10 11">B3-2-R+30</strain>
    </source>
</reference>
<dbReference type="EC" id="2.4.-.-" evidence="10"/>
<evidence type="ECO:0000259" key="9">
    <source>
        <dbReference type="Pfam" id="PF13231"/>
    </source>
</evidence>
<gene>
    <name evidence="10" type="ORF">AB6713_17250</name>
</gene>
<evidence type="ECO:0000256" key="5">
    <source>
        <dbReference type="ARBA" id="ARBA00022692"/>
    </source>
</evidence>
<accession>A0ABV4HYB0</accession>
<feature type="transmembrane region" description="Helical" evidence="8">
    <location>
        <begin position="35"/>
        <end position="58"/>
    </location>
</feature>
<proteinExistence type="predicted"/>